<evidence type="ECO:0000256" key="2">
    <source>
        <dbReference type="SAM" id="SignalP"/>
    </source>
</evidence>
<protein>
    <recommendedName>
        <fullName evidence="5">Lipoprotein</fullName>
    </recommendedName>
</protein>
<evidence type="ECO:0000313" key="3">
    <source>
        <dbReference type="EMBL" id="NGY61007.1"/>
    </source>
</evidence>
<accession>A0A7C9RRT2</accession>
<proteinExistence type="predicted"/>
<gene>
    <name evidence="3" type="ORF">G7043_18920</name>
</gene>
<dbReference type="RefSeq" id="WP_166046966.1">
    <property type="nucleotide sequence ID" value="NZ_JAAMPJ010000004.1"/>
</dbReference>
<evidence type="ECO:0008006" key="5">
    <source>
        <dbReference type="Google" id="ProtNLM"/>
    </source>
</evidence>
<feature type="chain" id="PRO_5039522936" description="Lipoprotein" evidence="2">
    <location>
        <begin position="19"/>
        <end position="218"/>
    </location>
</feature>
<keyword evidence="4" id="KW-1185">Reference proteome</keyword>
<dbReference type="PROSITE" id="PS51257">
    <property type="entry name" value="PROKAR_LIPOPROTEIN"/>
    <property type="match status" value="1"/>
</dbReference>
<dbReference type="EMBL" id="JAAMPJ010000004">
    <property type="protein sequence ID" value="NGY61007.1"/>
    <property type="molecule type" value="Genomic_DNA"/>
</dbReference>
<reference evidence="3 4" key="1">
    <citation type="submission" date="2020-03" db="EMBL/GenBank/DDBJ databases">
        <title>Isolation and identification of active actinomycetes.</title>
        <authorList>
            <person name="Sun X."/>
        </authorList>
    </citation>
    <scope>NUCLEOTIDE SEQUENCE [LARGE SCALE GENOMIC DNA]</scope>
    <source>
        <strain evidence="3 4">NEAU-D13</strain>
    </source>
</reference>
<dbReference type="AlphaFoldDB" id="A0A7C9RRT2"/>
<evidence type="ECO:0000313" key="4">
    <source>
        <dbReference type="Proteomes" id="UP000481360"/>
    </source>
</evidence>
<comment type="caution">
    <text evidence="3">The sequence shown here is derived from an EMBL/GenBank/DDBJ whole genome shotgun (WGS) entry which is preliminary data.</text>
</comment>
<evidence type="ECO:0000256" key="1">
    <source>
        <dbReference type="SAM" id="MobiDB-lite"/>
    </source>
</evidence>
<sequence>MKPILGALVVAVAMTACSATPAPEPARRPETTAPPSAQSVDEQDIRSKFSRFVVALNDKNDDALFLCTLDAYAFAESMVQHAVSSTEDQLAQLPVVHRLQVYEMRTTNRPLGVFSESDALRLLTLASHDLLKPTELSDVKVEEPRASALATLPGYAPVRIPFGHGVNGKSWVIDLEALFKALSDAVELNGLTADQYVDKLLAERYGARAAELRKPLKP</sequence>
<feature type="region of interest" description="Disordered" evidence="1">
    <location>
        <begin position="19"/>
        <end position="42"/>
    </location>
</feature>
<name>A0A7C9RRT2_9PSEU</name>
<dbReference type="Proteomes" id="UP000481360">
    <property type="component" value="Unassembled WGS sequence"/>
</dbReference>
<organism evidence="3 4">
    <name type="scientific">Lentzea alba</name>
    <dbReference type="NCBI Taxonomy" id="2714351"/>
    <lineage>
        <taxon>Bacteria</taxon>
        <taxon>Bacillati</taxon>
        <taxon>Actinomycetota</taxon>
        <taxon>Actinomycetes</taxon>
        <taxon>Pseudonocardiales</taxon>
        <taxon>Pseudonocardiaceae</taxon>
        <taxon>Lentzea</taxon>
    </lineage>
</organism>
<keyword evidence="2" id="KW-0732">Signal</keyword>
<feature type="signal peptide" evidence="2">
    <location>
        <begin position="1"/>
        <end position="18"/>
    </location>
</feature>